<evidence type="ECO:0000256" key="3">
    <source>
        <dbReference type="PROSITE-ProRule" id="PRU00023"/>
    </source>
</evidence>
<dbReference type="EMBL" id="LVWE01000050">
    <property type="protein sequence ID" value="OAD44396.1"/>
    <property type="molecule type" value="Genomic_DNA"/>
</dbReference>
<dbReference type="PROSITE" id="PS50297">
    <property type="entry name" value="ANK_REP_REGION"/>
    <property type="match status" value="2"/>
</dbReference>
<name>A0A176TAE3_9FLAO</name>
<evidence type="ECO:0000256" key="2">
    <source>
        <dbReference type="ARBA" id="ARBA00023043"/>
    </source>
</evidence>
<feature type="repeat" description="ANK" evidence="3">
    <location>
        <begin position="102"/>
        <end position="134"/>
    </location>
</feature>
<proteinExistence type="predicted"/>
<keyword evidence="1" id="KW-0677">Repeat</keyword>
<evidence type="ECO:0000313" key="4">
    <source>
        <dbReference type="EMBL" id="OAD44396.1"/>
    </source>
</evidence>
<dbReference type="Gene3D" id="1.25.40.20">
    <property type="entry name" value="Ankyrin repeat-containing domain"/>
    <property type="match status" value="1"/>
</dbReference>
<dbReference type="SMART" id="SM00248">
    <property type="entry name" value="ANK"/>
    <property type="match status" value="4"/>
</dbReference>
<dbReference type="RefSeq" id="WP_068450551.1">
    <property type="nucleotide sequence ID" value="NZ_CP150660.1"/>
</dbReference>
<sequence length="166" mass="18746">MNILNTFFEAIQTVNINVIETLLKRFPKLANAKDKRGFTPLVFATYFDKKEIAATLIHHNANVNHRDAKGNTALLGVAFKGNVEIAELLLKNNANINAKNNLGYTSLIFATIYNQQKMVAFLLEQNADSSLKDKENKSALEYVKEKDFTEIISLLETKEATYLQTF</sequence>
<keyword evidence="2 3" id="KW-0040">ANK repeat</keyword>
<evidence type="ECO:0000256" key="1">
    <source>
        <dbReference type="ARBA" id="ARBA00022737"/>
    </source>
</evidence>
<comment type="caution">
    <text evidence="4">The sequence shown here is derived from an EMBL/GenBank/DDBJ whole genome shotgun (WGS) entry which is preliminary data.</text>
</comment>
<gene>
    <name evidence="4" type="ORF">LPB303_12155</name>
</gene>
<protein>
    <submittedName>
        <fullName evidence="4">Uncharacterized protein</fullName>
    </submittedName>
</protein>
<dbReference type="OrthoDB" id="1374157at2"/>
<dbReference type="AlphaFoldDB" id="A0A176TAE3"/>
<dbReference type="SUPFAM" id="SSF48403">
    <property type="entry name" value="Ankyrin repeat"/>
    <property type="match status" value="1"/>
</dbReference>
<dbReference type="InterPro" id="IPR002110">
    <property type="entry name" value="Ankyrin_rpt"/>
</dbReference>
<feature type="repeat" description="ANK" evidence="3">
    <location>
        <begin position="36"/>
        <end position="68"/>
    </location>
</feature>
<accession>A0A176TAE3</accession>
<dbReference type="PANTHER" id="PTHR24171">
    <property type="entry name" value="ANKYRIN REPEAT DOMAIN-CONTAINING PROTEIN 39-RELATED"/>
    <property type="match status" value="1"/>
</dbReference>
<keyword evidence="5" id="KW-1185">Reference proteome</keyword>
<dbReference type="PROSITE" id="PS50088">
    <property type="entry name" value="ANK_REPEAT"/>
    <property type="match status" value="3"/>
</dbReference>
<dbReference type="STRING" id="1333662.LPB303_12155"/>
<dbReference type="Proteomes" id="UP000076923">
    <property type="component" value="Unassembled WGS sequence"/>
</dbReference>
<feature type="repeat" description="ANK" evidence="3">
    <location>
        <begin position="69"/>
        <end position="101"/>
    </location>
</feature>
<organism evidence="4 5">
    <name type="scientific">Polaribacter atrinae</name>
    <dbReference type="NCBI Taxonomy" id="1333662"/>
    <lineage>
        <taxon>Bacteria</taxon>
        <taxon>Pseudomonadati</taxon>
        <taxon>Bacteroidota</taxon>
        <taxon>Flavobacteriia</taxon>
        <taxon>Flavobacteriales</taxon>
        <taxon>Flavobacteriaceae</taxon>
    </lineage>
</organism>
<dbReference type="InterPro" id="IPR036770">
    <property type="entry name" value="Ankyrin_rpt-contain_sf"/>
</dbReference>
<dbReference type="Pfam" id="PF12796">
    <property type="entry name" value="Ank_2"/>
    <property type="match status" value="1"/>
</dbReference>
<reference evidence="4 5" key="1">
    <citation type="submission" date="2016-02" db="EMBL/GenBank/DDBJ databases">
        <title>Draft genome sequence of Polaribacter atrinae KACC17473.</title>
        <authorList>
            <person name="Shin S.-K."/>
            <person name="Yi H."/>
        </authorList>
    </citation>
    <scope>NUCLEOTIDE SEQUENCE [LARGE SCALE GENOMIC DNA]</scope>
    <source>
        <strain evidence="4 5">KACC 17473</strain>
    </source>
</reference>
<evidence type="ECO:0000313" key="5">
    <source>
        <dbReference type="Proteomes" id="UP000076923"/>
    </source>
</evidence>